<evidence type="ECO:0000256" key="4">
    <source>
        <dbReference type="ARBA" id="ARBA00022989"/>
    </source>
</evidence>
<dbReference type="InterPro" id="IPR001736">
    <property type="entry name" value="PLipase_D/transphosphatidylase"/>
</dbReference>
<dbReference type="HOGENOM" id="CLU_038053_1_0_11"/>
<feature type="transmembrane region" description="Helical" evidence="7">
    <location>
        <begin position="37"/>
        <end position="60"/>
    </location>
</feature>
<accession>D7W9V2</accession>
<dbReference type="Proteomes" id="UP000004208">
    <property type="component" value="Unassembled WGS sequence"/>
</dbReference>
<comment type="caution">
    <text evidence="9">The sequence shown here is derived from an EMBL/GenBank/DDBJ whole genome shotgun (WGS) entry which is preliminary data.</text>
</comment>
<dbReference type="InterPro" id="IPR025202">
    <property type="entry name" value="PLD-like_dom"/>
</dbReference>
<evidence type="ECO:0000256" key="6">
    <source>
        <dbReference type="SAM" id="MobiDB-lite"/>
    </source>
</evidence>
<evidence type="ECO:0000256" key="3">
    <source>
        <dbReference type="ARBA" id="ARBA00022692"/>
    </source>
</evidence>
<dbReference type="EMBL" id="ACLJ02000001">
    <property type="protein sequence ID" value="EFK55569.1"/>
    <property type="molecule type" value="Genomic_DNA"/>
</dbReference>
<dbReference type="STRING" id="585529.HMPREF0291_10827"/>
<keyword evidence="5 7" id="KW-0472">Membrane</keyword>
<evidence type="ECO:0000256" key="7">
    <source>
        <dbReference type="SAM" id="Phobius"/>
    </source>
</evidence>
<keyword evidence="10" id="KW-1185">Reference proteome</keyword>
<dbReference type="EC" id="3.1.-.-" evidence="9"/>
<feature type="domain" description="PLD phosphodiesterase" evidence="8">
    <location>
        <begin position="215"/>
        <end position="242"/>
    </location>
</feature>
<feature type="region of interest" description="Disordered" evidence="6">
    <location>
        <begin position="418"/>
        <end position="476"/>
    </location>
</feature>
<dbReference type="Pfam" id="PF13091">
    <property type="entry name" value="PLDc_2"/>
    <property type="match status" value="2"/>
</dbReference>
<keyword evidence="3 7" id="KW-0812">Transmembrane</keyword>
<organism evidence="9 10">
    <name type="scientific">Corynebacterium genitalium ATCC 33030</name>
    <dbReference type="NCBI Taxonomy" id="585529"/>
    <lineage>
        <taxon>Bacteria</taxon>
        <taxon>Bacillati</taxon>
        <taxon>Actinomycetota</taxon>
        <taxon>Actinomycetes</taxon>
        <taxon>Mycobacteriales</taxon>
        <taxon>Corynebacteriaceae</taxon>
        <taxon>Corynebacterium</taxon>
    </lineage>
</organism>
<evidence type="ECO:0000256" key="1">
    <source>
        <dbReference type="ARBA" id="ARBA00004651"/>
    </source>
</evidence>
<evidence type="ECO:0000256" key="2">
    <source>
        <dbReference type="ARBA" id="ARBA00022475"/>
    </source>
</evidence>
<evidence type="ECO:0000313" key="9">
    <source>
        <dbReference type="EMBL" id="EFK55569.1"/>
    </source>
</evidence>
<dbReference type="GO" id="GO:0005886">
    <property type="term" value="C:plasma membrane"/>
    <property type="evidence" value="ECO:0007669"/>
    <property type="project" value="UniProtKB-SubCell"/>
</dbReference>
<dbReference type="SUPFAM" id="SSF56024">
    <property type="entry name" value="Phospholipase D/nuclease"/>
    <property type="match status" value="3"/>
</dbReference>
<name>D7W9V2_9CORY</name>
<keyword evidence="4 7" id="KW-1133">Transmembrane helix</keyword>
<dbReference type="PANTHER" id="PTHR21248:SF22">
    <property type="entry name" value="PHOSPHOLIPASE D"/>
    <property type="match status" value="1"/>
</dbReference>
<dbReference type="SMART" id="SM00155">
    <property type="entry name" value="PLDc"/>
    <property type="match status" value="2"/>
</dbReference>
<dbReference type="InterPro" id="IPR027379">
    <property type="entry name" value="CLS_N"/>
</dbReference>
<dbReference type="PANTHER" id="PTHR21248">
    <property type="entry name" value="CARDIOLIPIN SYNTHASE"/>
    <property type="match status" value="1"/>
</dbReference>
<dbReference type="Pfam" id="PF13396">
    <property type="entry name" value="PLDc_N"/>
    <property type="match status" value="1"/>
</dbReference>
<dbReference type="GO" id="GO:0030572">
    <property type="term" value="F:phosphatidyltransferase activity"/>
    <property type="evidence" value="ECO:0007669"/>
    <property type="project" value="UniProtKB-ARBA"/>
</dbReference>
<evidence type="ECO:0000256" key="5">
    <source>
        <dbReference type="ARBA" id="ARBA00023136"/>
    </source>
</evidence>
<evidence type="ECO:0000259" key="8">
    <source>
        <dbReference type="PROSITE" id="PS50035"/>
    </source>
</evidence>
<protein>
    <submittedName>
        <fullName evidence="9">Phospholipase D domain protein</fullName>
        <ecNumber evidence="9">3.1.-.-</ecNumber>
    </submittedName>
</protein>
<comment type="subcellular location">
    <subcellularLocation>
        <location evidence="1">Cell membrane</location>
        <topology evidence="1">Multi-pass membrane protein</topology>
    </subcellularLocation>
</comment>
<feature type="transmembrane region" description="Helical" evidence="7">
    <location>
        <begin position="6"/>
        <end position="25"/>
    </location>
</feature>
<dbReference type="PROSITE" id="PS50035">
    <property type="entry name" value="PLD"/>
    <property type="match status" value="1"/>
</dbReference>
<keyword evidence="2" id="KW-1003">Cell membrane</keyword>
<gene>
    <name evidence="9" type="ORF">HMPREF0291_10827</name>
</gene>
<keyword evidence="9" id="KW-0378">Hydrolase</keyword>
<proteinExistence type="predicted"/>
<dbReference type="OrthoDB" id="9762009at2"/>
<dbReference type="GO" id="GO:0016787">
    <property type="term" value="F:hydrolase activity"/>
    <property type="evidence" value="ECO:0007669"/>
    <property type="project" value="UniProtKB-KW"/>
</dbReference>
<dbReference type="RefSeq" id="WP_005288400.1">
    <property type="nucleotide sequence ID" value="NZ_CM000961.1"/>
</dbReference>
<sequence length="559" mass="62455">MSLATWQLVLMVIDYTIKFAVIGVIPENRKPSSANAWLLVILLIPFLGLPIYFFLGSTFLSRRRHRIQREANAMLNDVHTSFPDYPSAASVSGEVATMAHLNRTLTGFPALDGHVKHLWSDYSATMRRLASTIDGATSHVHVEIYAMAWDKTTGQVWEAMERAVARGVKVRVLFDHIGSWKYPDFRTFKRRMTEAGIEWHMMLPLQPLRGKFRRPDLRNHRKLMVIDDEVAFMGSFNLIDRTYLMPGHVKHGRQWVDAFVELTGPIVASLESMFAVDWYTEAGEILEISAPHDPDPATLEDQNVLQLIPSGPGYTTEPNLRMFNTLIHHARHRLILCSPYFVPDDSMLEAITTACYRGVRVDLLVGEKADQFMVNHAQSAYYQQLLEAGVHIWQFPAPYVLHTKFAIADPVALTYPDAGEPKPGTARAGDVAKTPTESADLPRGASVEAHAATSGADHAGHEGGAGSEASTSGNVQRAPDAAHLNEIAIMGSSNMDMRSFSLNYENSLFILQGPLITDLCELASAYLSVSRQLTLDEWKKRPWSRRYIDNVMKLTSALQ</sequence>
<dbReference type="eggNOG" id="COG1502">
    <property type="taxonomic scope" value="Bacteria"/>
</dbReference>
<evidence type="ECO:0000313" key="10">
    <source>
        <dbReference type="Proteomes" id="UP000004208"/>
    </source>
</evidence>
<dbReference type="GO" id="GO:0032049">
    <property type="term" value="P:cardiolipin biosynthetic process"/>
    <property type="evidence" value="ECO:0007669"/>
    <property type="project" value="UniProtKB-ARBA"/>
</dbReference>
<dbReference type="AlphaFoldDB" id="D7W9V2"/>
<reference evidence="9" key="1">
    <citation type="submission" date="2010-06" db="EMBL/GenBank/DDBJ databases">
        <authorList>
            <person name="Muzny D."/>
            <person name="Qin X."/>
            <person name="Buhay C."/>
            <person name="Dugan-Rocha S."/>
            <person name="Ding Y."/>
            <person name="Chen G."/>
            <person name="Hawes A."/>
            <person name="Holder M."/>
            <person name="Jhangiani S."/>
            <person name="Johnson A."/>
            <person name="Khan Z."/>
            <person name="Li Z."/>
            <person name="Liu W."/>
            <person name="Liu X."/>
            <person name="Perez L."/>
            <person name="Shen H."/>
            <person name="Wang Q."/>
            <person name="Watt J."/>
            <person name="Xi L."/>
            <person name="Xin Y."/>
            <person name="Zhou J."/>
            <person name="Deng J."/>
            <person name="Jiang H."/>
            <person name="Liu Y."/>
            <person name="Qu J."/>
            <person name="Song X.-Z."/>
            <person name="Zhang L."/>
            <person name="Villasana D."/>
            <person name="Johnson A."/>
            <person name="Liu J."/>
            <person name="Liyanage D."/>
            <person name="Lorensuhewa L."/>
            <person name="Robinson T."/>
            <person name="Song A."/>
            <person name="Song B.-B."/>
            <person name="Dinh H."/>
            <person name="Thornton R."/>
            <person name="Coyle M."/>
            <person name="Francisco L."/>
            <person name="Jackson L."/>
            <person name="Javaid M."/>
            <person name="Korchina V."/>
            <person name="Kovar C."/>
            <person name="Mata R."/>
            <person name="Mathew T."/>
            <person name="Ngo R."/>
            <person name="Nguyen L."/>
            <person name="Nguyen N."/>
            <person name="Okwuonu G."/>
            <person name="Ongeri F."/>
            <person name="Pham C."/>
            <person name="Simmons D."/>
            <person name="Wilczek-Boney K."/>
            <person name="Hale W."/>
            <person name="Jakkamsetti A."/>
            <person name="Pham P."/>
            <person name="Ruth R."/>
            <person name="San Lucas F."/>
            <person name="Warren J."/>
            <person name="Zhang J."/>
            <person name="Zhao Z."/>
            <person name="Zhou C."/>
            <person name="Zhu D."/>
            <person name="Lee S."/>
            <person name="Bess C."/>
            <person name="Blankenburg K."/>
            <person name="Forbes L."/>
            <person name="Fu Q."/>
            <person name="Gubbala S."/>
            <person name="Hirani K."/>
            <person name="Jayaseelan J.C."/>
            <person name="Lara F."/>
            <person name="Munidasa M."/>
            <person name="Palculict T."/>
            <person name="Patil S."/>
            <person name="Pu L.-L."/>
            <person name="Saada N."/>
            <person name="Tang L."/>
            <person name="Weissenberger G."/>
            <person name="Zhu Y."/>
            <person name="Hemphill L."/>
            <person name="Shang Y."/>
            <person name="Youmans B."/>
            <person name="Ayvaz T."/>
            <person name="Ross M."/>
            <person name="Santibanez J."/>
            <person name="Aqrawi P."/>
            <person name="Gross S."/>
            <person name="Joshi V."/>
            <person name="Fowler G."/>
            <person name="Nazareth L."/>
            <person name="Reid J."/>
            <person name="Worley K."/>
            <person name="Petrosino J."/>
            <person name="Highlander S."/>
            <person name="Gibbs R."/>
        </authorList>
    </citation>
    <scope>NUCLEOTIDE SEQUENCE [LARGE SCALE GENOMIC DNA]</scope>
    <source>
        <strain evidence="9">ATCC 33030</strain>
    </source>
</reference>
<dbReference type="Gene3D" id="3.30.870.10">
    <property type="entry name" value="Endonuclease Chain A"/>
    <property type="match status" value="2"/>
</dbReference>